<dbReference type="GO" id="GO:0016491">
    <property type="term" value="F:oxidoreductase activity"/>
    <property type="evidence" value="ECO:0007669"/>
    <property type="project" value="UniProtKB-KW"/>
</dbReference>
<dbReference type="AlphaFoldDB" id="A0A934R9W7"/>
<dbReference type="PANTHER" id="PTHR43580">
    <property type="entry name" value="OXIDOREDUCTASE GLYR1-RELATED"/>
    <property type="match status" value="1"/>
</dbReference>
<sequence length="284" mass="29562">MSSQPEQRAAVLGLGIIGSRACSRLADAGWQVRCWNRTPKGNAGETASPEAAIDGASIISLYLKDAIATREVVGRIAEFLIAGQTVLNHATLDLDTTLWMSELCESRGCRFLDTPFTGSKVASANGQLVYYTGGDEALAKELEPYLAVTSKARIHCGAVGSATVVKLATNLISACTVQAMAESLAIATSHGVSAQCLIDAVSQNACASVLTGMKFPSMAAGDFDTHFSLSNMGKDSRYMLALAQSAGLETPAIAAVSKRMGELDAAGLGDLDYSAVVKPYQTGA</sequence>
<dbReference type="Gene3D" id="3.40.50.720">
    <property type="entry name" value="NAD(P)-binding Rossmann-like Domain"/>
    <property type="match status" value="1"/>
</dbReference>
<dbReference type="Pfam" id="PF03446">
    <property type="entry name" value="NAD_binding_2"/>
    <property type="match status" value="1"/>
</dbReference>
<comment type="caution">
    <text evidence="6">The sequence shown here is derived from an EMBL/GenBank/DDBJ whole genome shotgun (WGS) entry which is preliminary data.</text>
</comment>
<keyword evidence="2" id="KW-0520">NAD</keyword>
<dbReference type="InterPro" id="IPR029154">
    <property type="entry name" value="HIBADH-like_NADP-bd"/>
</dbReference>
<dbReference type="Pfam" id="PF14833">
    <property type="entry name" value="NAD_binding_11"/>
    <property type="match status" value="1"/>
</dbReference>
<dbReference type="InterPro" id="IPR051265">
    <property type="entry name" value="HIBADH-related_NP60_sf"/>
</dbReference>
<dbReference type="PANTHER" id="PTHR43580:SF2">
    <property type="entry name" value="CYTOKINE-LIKE NUCLEAR FACTOR N-PAC"/>
    <property type="match status" value="1"/>
</dbReference>
<evidence type="ECO:0000256" key="2">
    <source>
        <dbReference type="ARBA" id="ARBA00023027"/>
    </source>
</evidence>
<accession>A0A934R9W7</accession>
<evidence type="ECO:0000256" key="3">
    <source>
        <dbReference type="PIRSR" id="PIRSR000103-1"/>
    </source>
</evidence>
<dbReference type="InterPro" id="IPR006115">
    <property type="entry name" value="6PGDH_NADP-bd"/>
</dbReference>
<dbReference type="InterPro" id="IPR008927">
    <property type="entry name" value="6-PGluconate_DH-like_C_sf"/>
</dbReference>
<evidence type="ECO:0000313" key="6">
    <source>
        <dbReference type="EMBL" id="MBK1817840.1"/>
    </source>
</evidence>
<dbReference type="PIRSF" id="PIRSF000103">
    <property type="entry name" value="HIBADH"/>
    <property type="match status" value="1"/>
</dbReference>
<organism evidence="6 7">
    <name type="scientific">Luteolibacter yonseiensis</name>
    <dbReference type="NCBI Taxonomy" id="1144680"/>
    <lineage>
        <taxon>Bacteria</taxon>
        <taxon>Pseudomonadati</taxon>
        <taxon>Verrucomicrobiota</taxon>
        <taxon>Verrucomicrobiia</taxon>
        <taxon>Verrucomicrobiales</taxon>
        <taxon>Verrucomicrobiaceae</taxon>
        <taxon>Luteolibacter</taxon>
    </lineage>
</organism>
<dbReference type="SUPFAM" id="SSF51735">
    <property type="entry name" value="NAD(P)-binding Rossmann-fold domains"/>
    <property type="match status" value="1"/>
</dbReference>
<dbReference type="GO" id="GO:0050661">
    <property type="term" value="F:NADP binding"/>
    <property type="evidence" value="ECO:0007669"/>
    <property type="project" value="InterPro"/>
</dbReference>
<feature type="domain" description="3-hydroxyisobutyrate dehydrogenase-like NAD-binding" evidence="5">
    <location>
        <begin position="160"/>
        <end position="280"/>
    </location>
</feature>
<keyword evidence="1" id="KW-0560">Oxidoreductase</keyword>
<evidence type="ECO:0000313" key="7">
    <source>
        <dbReference type="Proteomes" id="UP000600139"/>
    </source>
</evidence>
<dbReference type="GO" id="GO:0051287">
    <property type="term" value="F:NAD binding"/>
    <property type="evidence" value="ECO:0007669"/>
    <property type="project" value="InterPro"/>
</dbReference>
<evidence type="ECO:0000256" key="1">
    <source>
        <dbReference type="ARBA" id="ARBA00023002"/>
    </source>
</evidence>
<keyword evidence="7" id="KW-1185">Reference proteome</keyword>
<dbReference type="RefSeq" id="WP_200352770.1">
    <property type="nucleotide sequence ID" value="NZ_BAABHZ010000001.1"/>
</dbReference>
<reference evidence="6" key="1">
    <citation type="submission" date="2021-01" db="EMBL/GenBank/DDBJ databases">
        <title>Modified the classification status of verrucomicrobia.</title>
        <authorList>
            <person name="Feng X."/>
        </authorList>
    </citation>
    <scope>NUCLEOTIDE SEQUENCE</scope>
    <source>
        <strain evidence="6">JCM 18052</strain>
    </source>
</reference>
<gene>
    <name evidence="6" type="ORF">JIN84_19625</name>
</gene>
<dbReference type="SUPFAM" id="SSF48179">
    <property type="entry name" value="6-phosphogluconate dehydrogenase C-terminal domain-like"/>
    <property type="match status" value="1"/>
</dbReference>
<dbReference type="InterPro" id="IPR015815">
    <property type="entry name" value="HIBADH-related"/>
</dbReference>
<evidence type="ECO:0000259" key="4">
    <source>
        <dbReference type="Pfam" id="PF03446"/>
    </source>
</evidence>
<dbReference type="Gene3D" id="1.10.1040.10">
    <property type="entry name" value="N-(1-d-carboxylethyl)-l-norvaline Dehydrogenase, domain 2"/>
    <property type="match status" value="1"/>
</dbReference>
<dbReference type="EMBL" id="JAENIK010000012">
    <property type="protein sequence ID" value="MBK1817840.1"/>
    <property type="molecule type" value="Genomic_DNA"/>
</dbReference>
<evidence type="ECO:0000259" key="5">
    <source>
        <dbReference type="Pfam" id="PF14833"/>
    </source>
</evidence>
<dbReference type="Proteomes" id="UP000600139">
    <property type="component" value="Unassembled WGS sequence"/>
</dbReference>
<dbReference type="InterPro" id="IPR036291">
    <property type="entry name" value="NAD(P)-bd_dom_sf"/>
</dbReference>
<name>A0A934R9W7_9BACT</name>
<feature type="active site" evidence="3">
    <location>
        <position position="166"/>
    </location>
</feature>
<proteinExistence type="predicted"/>
<dbReference type="InterPro" id="IPR013328">
    <property type="entry name" value="6PGD_dom2"/>
</dbReference>
<protein>
    <submittedName>
        <fullName evidence="6">NAD(P)-dependent oxidoreductase</fullName>
    </submittedName>
</protein>
<feature type="domain" description="6-phosphogluconate dehydrogenase NADP-binding" evidence="4">
    <location>
        <begin position="10"/>
        <end position="154"/>
    </location>
</feature>